<reference evidence="8 10" key="2">
    <citation type="submission" date="2024-07" db="EMBL/GenBank/DDBJ databases">
        <authorList>
            <person name="Akdeniz Z."/>
        </authorList>
    </citation>
    <scope>NUCLEOTIDE SEQUENCE [LARGE SCALE GENOMIC DNA]</scope>
</reference>
<feature type="domain" description="Dynein regulatory complex protein 1 C-terminal" evidence="6">
    <location>
        <begin position="579"/>
        <end position="638"/>
    </location>
</feature>
<dbReference type="GO" id="GO:0060285">
    <property type="term" value="P:cilium-dependent cell motility"/>
    <property type="evidence" value="ECO:0007669"/>
    <property type="project" value="TreeGrafter"/>
</dbReference>
<dbReference type="AlphaFoldDB" id="A0AA86PKW8"/>
<keyword evidence="10" id="KW-1185">Reference proteome</keyword>
<dbReference type="GO" id="GO:0070286">
    <property type="term" value="P:axonemal dynein complex assembly"/>
    <property type="evidence" value="ECO:0007669"/>
    <property type="project" value="InterPro"/>
</dbReference>
<dbReference type="GO" id="GO:0003352">
    <property type="term" value="P:regulation of cilium movement"/>
    <property type="evidence" value="ECO:0007669"/>
    <property type="project" value="TreeGrafter"/>
</dbReference>
<evidence type="ECO:0000313" key="9">
    <source>
        <dbReference type="EMBL" id="CAL6016091.1"/>
    </source>
</evidence>
<dbReference type="GO" id="GO:0005858">
    <property type="term" value="C:axonemal dynein complex"/>
    <property type="evidence" value="ECO:0007669"/>
    <property type="project" value="InterPro"/>
</dbReference>
<evidence type="ECO:0000313" key="8">
    <source>
        <dbReference type="EMBL" id="CAL6000307.1"/>
    </source>
</evidence>
<dbReference type="EMBL" id="CAXDID020000075">
    <property type="protein sequence ID" value="CAL6016091.1"/>
    <property type="molecule type" value="Genomic_DNA"/>
</dbReference>
<reference evidence="7" key="1">
    <citation type="submission" date="2023-06" db="EMBL/GenBank/DDBJ databases">
        <authorList>
            <person name="Kurt Z."/>
        </authorList>
    </citation>
    <scope>NUCLEOTIDE SEQUENCE</scope>
</reference>
<comment type="caution">
    <text evidence="7">The sequence shown here is derived from an EMBL/GenBank/DDBJ whole genome shotgun (WGS) entry which is preliminary data.</text>
</comment>
<evidence type="ECO:0000259" key="5">
    <source>
        <dbReference type="Pfam" id="PF14772"/>
    </source>
</evidence>
<protein>
    <submittedName>
        <fullName evidence="7">Uncharacterized protein</fullName>
    </submittedName>
</protein>
<dbReference type="Pfam" id="PF14772">
    <property type="entry name" value="NYD-SP28"/>
    <property type="match status" value="1"/>
</dbReference>
<proteinExistence type="inferred from homology"/>
<dbReference type="PANTHER" id="PTHR21625:SF1">
    <property type="entry name" value="DYNEIN REGULATORY COMPLEX PROTEIN 1"/>
    <property type="match status" value="1"/>
</dbReference>
<evidence type="ECO:0000313" key="7">
    <source>
        <dbReference type="EMBL" id="CAI9941161.1"/>
    </source>
</evidence>
<gene>
    <name evidence="8" type="ORF">HINF_LOCUS16632</name>
    <name evidence="9" type="ORF">HINF_LOCUS25342</name>
    <name evidence="7" type="ORF">HINF_LOCUS28806</name>
</gene>
<name>A0AA86PKW8_9EUKA</name>
<comment type="similarity">
    <text evidence="1">Belongs to the DRC1 family.</text>
</comment>
<dbReference type="EMBL" id="CAXDID020000041">
    <property type="protein sequence ID" value="CAL6000307.1"/>
    <property type="molecule type" value="Genomic_DNA"/>
</dbReference>
<dbReference type="PANTHER" id="PTHR21625">
    <property type="entry name" value="NYD-SP28 PROTEIN"/>
    <property type="match status" value="1"/>
</dbReference>
<evidence type="ECO:0000256" key="2">
    <source>
        <dbReference type="ARBA" id="ARBA00023054"/>
    </source>
</evidence>
<dbReference type="InterPro" id="IPR039750">
    <property type="entry name" value="DRC1/DRC2"/>
</dbReference>
<keyword evidence="2 3" id="KW-0175">Coiled coil</keyword>
<evidence type="ECO:0000313" key="10">
    <source>
        <dbReference type="Proteomes" id="UP001642409"/>
    </source>
</evidence>
<feature type="compositionally biased region" description="Polar residues" evidence="4">
    <location>
        <begin position="649"/>
        <end position="662"/>
    </location>
</feature>
<evidence type="ECO:0000259" key="6">
    <source>
        <dbReference type="Pfam" id="PF14775"/>
    </source>
</evidence>
<feature type="coiled-coil region" evidence="3">
    <location>
        <begin position="170"/>
        <end position="237"/>
    </location>
</feature>
<feature type="region of interest" description="Disordered" evidence="4">
    <location>
        <begin position="648"/>
        <end position="668"/>
    </location>
</feature>
<dbReference type="InterPro" id="IPR029440">
    <property type="entry name" value="DRC1_C"/>
</dbReference>
<evidence type="ECO:0000256" key="4">
    <source>
        <dbReference type="SAM" id="MobiDB-lite"/>
    </source>
</evidence>
<evidence type="ECO:0000256" key="1">
    <source>
        <dbReference type="ARBA" id="ARBA00009688"/>
    </source>
</evidence>
<feature type="domain" description="Dynein regulatory complex protein 1/2 N-terminal" evidence="5">
    <location>
        <begin position="73"/>
        <end position="173"/>
    </location>
</feature>
<feature type="region of interest" description="Disordered" evidence="4">
    <location>
        <begin position="548"/>
        <end position="568"/>
    </location>
</feature>
<feature type="coiled-coil region" evidence="3">
    <location>
        <begin position="53"/>
        <end position="80"/>
    </location>
</feature>
<dbReference type="Proteomes" id="UP001642409">
    <property type="component" value="Unassembled WGS sequence"/>
</dbReference>
<evidence type="ECO:0000256" key="3">
    <source>
        <dbReference type="SAM" id="Coils"/>
    </source>
</evidence>
<sequence>MDGQDRNKRIAERRERIQQRLNANKKADQDLNNVVEEKQITQSLPEQKISEQLTALRAASQAFSSQIEQLQKRADQESTQIFSNDAQSQVKRRNVLEQLREQNQQQSAAFEMRWSGLIQRKQPEDLLAGLIELRQLMLTTLSAKDDIAKAFEDYLNQVDDDYLRLNNEQASEIDEIISFARKSIKELQENCRKAVTQCENAFDAERQRFIDDGERQLDDLRKDISQIETMAIEARQKEANAYSDKIQDTILTDYNTFSALKRQLEAEGVALYNQLEEMRAVYILNTEKLDYNYKLLASRDIECQNLIVQQKKKLSRLQTQLHVLISRHQTTDEQVRSENFEYSTQYRRLANSYCELQKKFQLFELSDNSSFRKLWTYHEKQVGERLKELLLAEQVINESVLCCAPKSEIDEDSLMSQIKHLLQRLQSTAKLTQDQNVQETTDQQLDITKSINPIASCNFGAANANRILEDLAKKLNFTASDELITTMNPGVEVTQDRRTETILITLGIRNSSELDLLLQHITVNGQCQQLVDRDKLINHLIEYAKELKKRRDQSQNQTNQQKTEQSNKQGIWSLEDVTKFWKELGQIACTQKATTWNMLEQTLKRYQEVLMGRVDLVSRNDELASQNEELRGLLQQYVEGEKRDLGNAQMEQVGQQIGNKNSRMAARK</sequence>
<feature type="compositionally biased region" description="Polar residues" evidence="4">
    <location>
        <begin position="554"/>
        <end position="568"/>
    </location>
</feature>
<dbReference type="InterPro" id="IPR039505">
    <property type="entry name" value="DRC1/2_N"/>
</dbReference>
<dbReference type="EMBL" id="CATOUU010000687">
    <property type="protein sequence ID" value="CAI9941161.1"/>
    <property type="molecule type" value="Genomic_DNA"/>
</dbReference>
<accession>A0AA86PKW8</accession>
<organism evidence="7">
    <name type="scientific">Hexamita inflata</name>
    <dbReference type="NCBI Taxonomy" id="28002"/>
    <lineage>
        <taxon>Eukaryota</taxon>
        <taxon>Metamonada</taxon>
        <taxon>Diplomonadida</taxon>
        <taxon>Hexamitidae</taxon>
        <taxon>Hexamitinae</taxon>
        <taxon>Hexamita</taxon>
    </lineage>
</organism>
<dbReference type="Pfam" id="PF14775">
    <property type="entry name" value="NYD-SP28_assoc"/>
    <property type="match status" value="1"/>
</dbReference>